<evidence type="ECO:0000259" key="4">
    <source>
        <dbReference type="PROSITE" id="PS01124"/>
    </source>
</evidence>
<dbReference type="EMBL" id="FNQO01000002">
    <property type="protein sequence ID" value="SEA18166.1"/>
    <property type="molecule type" value="Genomic_DNA"/>
</dbReference>
<dbReference type="InterPro" id="IPR002818">
    <property type="entry name" value="DJ-1/PfpI"/>
</dbReference>
<keyword evidence="2" id="KW-0238">DNA-binding</keyword>
<keyword evidence="1" id="KW-0805">Transcription regulation</keyword>
<dbReference type="AlphaFoldDB" id="A0A1H3Z3C5"/>
<dbReference type="Gene3D" id="1.10.10.60">
    <property type="entry name" value="Homeodomain-like"/>
    <property type="match status" value="1"/>
</dbReference>
<dbReference type="PROSITE" id="PS01124">
    <property type="entry name" value="HTH_ARAC_FAMILY_2"/>
    <property type="match status" value="1"/>
</dbReference>
<sequence length="332" mass="36659">MAEQHPPSSRPLKISMVIYPGAQCLDVTGPLEVFALANRQLRDDGLRIDNVYEIELLAEAAGPVPTSSGIKLFADKPYCDAGDMDTLLVCGGTDEGVKAQQENGDLIPWLHYCAPRVRRLGSICNGALILAGAGLLHGKRATTHWMDVPALQALGDIDVDPDAIYVRDGRIYTSAGITSGIDLALALVEEDCGRRLALKVARRLVLYLKREGGQTQYSAHLSSQVESDQFGQLIEWIYRNLAAPITVTRLAEMAAMSPRNFARCFLQETGMTPAKFVERARVEKSRQLLSEQSLPMEKVAVQCGFQSQEQLRRAFRRQMGVLPSDYRKHFNG</sequence>
<dbReference type="PANTHER" id="PTHR43130">
    <property type="entry name" value="ARAC-FAMILY TRANSCRIPTIONAL REGULATOR"/>
    <property type="match status" value="1"/>
</dbReference>
<dbReference type="InterPro" id="IPR029062">
    <property type="entry name" value="Class_I_gatase-like"/>
</dbReference>
<evidence type="ECO:0000313" key="5">
    <source>
        <dbReference type="EMBL" id="SEA18166.1"/>
    </source>
</evidence>
<dbReference type="InterPro" id="IPR009057">
    <property type="entry name" value="Homeodomain-like_sf"/>
</dbReference>
<proteinExistence type="predicted"/>
<dbReference type="RefSeq" id="WP_091388069.1">
    <property type="nucleotide sequence ID" value="NZ_FNQO01000002.1"/>
</dbReference>
<evidence type="ECO:0000313" key="6">
    <source>
        <dbReference type="Proteomes" id="UP000198658"/>
    </source>
</evidence>
<dbReference type="InterPro" id="IPR018060">
    <property type="entry name" value="HTH_AraC"/>
</dbReference>
<organism evidence="5 6">
    <name type="scientific">Microbulbifer marinus</name>
    <dbReference type="NCBI Taxonomy" id="658218"/>
    <lineage>
        <taxon>Bacteria</taxon>
        <taxon>Pseudomonadati</taxon>
        <taxon>Pseudomonadota</taxon>
        <taxon>Gammaproteobacteria</taxon>
        <taxon>Cellvibrionales</taxon>
        <taxon>Microbulbiferaceae</taxon>
        <taxon>Microbulbifer</taxon>
    </lineage>
</organism>
<dbReference type="Pfam" id="PF12833">
    <property type="entry name" value="HTH_18"/>
    <property type="match status" value="1"/>
</dbReference>
<protein>
    <submittedName>
        <fullName evidence="5">Transcriptional regulator, AraC family with amidase-like domain</fullName>
    </submittedName>
</protein>
<gene>
    <name evidence="5" type="ORF">SAMN05216562_2161</name>
</gene>
<dbReference type="CDD" id="cd03137">
    <property type="entry name" value="GATase1_AraC_1"/>
    <property type="match status" value="1"/>
</dbReference>
<dbReference type="SMART" id="SM00342">
    <property type="entry name" value="HTH_ARAC"/>
    <property type="match status" value="1"/>
</dbReference>
<dbReference type="PROSITE" id="PS00041">
    <property type="entry name" value="HTH_ARAC_FAMILY_1"/>
    <property type="match status" value="1"/>
</dbReference>
<dbReference type="GO" id="GO:0043565">
    <property type="term" value="F:sequence-specific DNA binding"/>
    <property type="evidence" value="ECO:0007669"/>
    <property type="project" value="InterPro"/>
</dbReference>
<dbReference type="PANTHER" id="PTHR43130:SF3">
    <property type="entry name" value="HTH-TYPE TRANSCRIPTIONAL REGULATOR RV1931C"/>
    <property type="match status" value="1"/>
</dbReference>
<name>A0A1H3Z3C5_9GAMM</name>
<evidence type="ECO:0000256" key="1">
    <source>
        <dbReference type="ARBA" id="ARBA00023015"/>
    </source>
</evidence>
<dbReference type="Pfam" id="PF01965">
    <property type="entry name" value="DJ-1_PfpI"/>
    <property type="match status" value="1"/>
</dbReference>
<dbReference type="Gene3D" id="3.40.50.880">
    <property type="match status" value="1"/>
</dbReference>
<evidence type="ECO:0000256" key="2">
    <source>
        <dbReference type="ARBA" id="ARBA00023125"/>
    </source>
</evidence>
<feature type="domain" description="HTH araC/xylS-type" evidence="4">
    <location>
        <begin position="231"/>
        <end position="329"/>
    </location>
</feature>
<keyword evidence="6" id="KW-1185">Reference proteome</keyword>
<dbReference type="GO" id="GO:0003700">
    <property type="term" value="F:DNA-binding transcription factor activity"/>
    <property type="evidence" value="ECO:0007669"/>
    <property type="project" value="InterPro"/>
</dbReference>
<dbReference type="InterPro" id="IPR052158">
    <property type="entry name" value="INH-QAR"/>
</dbReference>
<evidence type="ECO:0000256" key="3">
    <source>
        <dbReference type="ARBA" id="ARBA00023163"/>
    </source>
</evidence>
<dbReference type="SUPFAM" id="SSF46689">
    <property type="entry name" value="Homeodomain-like"/>
    <property type="match status" value="2"/>
</dbReference>
<accession>A0A1H3Z3C5</accession>
<dbReference type="OrthoDB" id="9803764at2"/>
<dbReference type="STRING" id="658218.SAMN05216562_2161"/>
<dbReference type="SUPFAM" id="SSF52317">
    <property type="entry name" value="Class I glutamine amidotransferase-like"/>
    <property type="match status" value="1"/>
</dbReference>
<keyword evidence="3" id="KW-0804">Transcription</keyword>
<dbReference type="Proteomes" id="UP000198658">
    <property type="component" value="Unassembled WGS sequence"/>
</dbReference>
<reference evidence="6" key="1">
    <citation type="submission" date="2016-10" db="EMBL/GenBank/DDBJ databases">
        <authorList>
            <person name="Varghese N."/>
            <person name="Submissions S."/>
        </authorList>
    </citation>
    <scope>NUCLEOTIDE SEQUENCE [LARGE SCALE GENOMIC DNA]</scope>
    <source>
        <strain evidence="6">CGMCC 1.10657</strain>
    </source>
</reference>
<dbReference type="InterPro" id="IPR018062">
    <property type="entry name" value="HTH_AraC-typ_CS"/>
</dbReference>